<accession>A0A1R3FVF1</accession>
<keyword evidence="2" id="KW-0812">Transmembrane</keyword>
<sequence length="187" mass="20719">MAQSSSPLPCHFCRHLKNSRTLFCPFTFLLYSSLFLFPALYNPPFLITPSAAARPGHPIANRLLAGAHQNPTAGDSRPLMPPTSQTRIRGLEFWSLAAVPHQAGKDESGGYQAPKVLDQTPTRNEADEGSKATEEDPDELIETTMVSFTLPVVAATDTGLMVKLFRSSWQILLLLKKTPFRPWVRKD</sequence>
<proteinExistence type="predicted"/>
<dbReference type="AlphaFoldDB" id="A0A1R3FVF1"/>
<feature type="region of interest" description="Disordered" evidence="1">
    <location>
        <begin position="103"/>
        <end position="137"/>
    </location>
</feature>
<feature type="transmembrane region" description="Helical" evidence="2">
    <location>
        <begin position="21"/>
        <end position="41"/>
    </location>
</feature>
<keyword evidence="2" id="KW-0472">Membrane</keyword>
<keyword evidence="2" id="KW-1133">Transmembrane helix</keyword>
<name>A0A1R3FVF1_9ROSI</name>
<reference evidence="4" key="1">
    <citation type="submission" date="2013-09" db="EMBL/GenBank/DDBJ databases">
        <title>Corchorus olitorius genome sequencing.</title>
        <authorList>
            <person name="Alam M."/>
            <person name="Haque M.S."/>
            <person name="Islam M.S."/>
            <person name="Emdad E.M."/>
            <person name="Islam M.M."/>
            <person name="Ahmed B."/>
            <person name="Halim A."/>
            <person name="Hossen Q.M.M."/>
            <person name="Hossain M.Z."/>
            <person name="Ahmed R."/>
            <person name="Khan M.M."/>
            <person name="Islam R."/>
            <person name="Rashid M.M."/>
            <person name="Khan S.A."/>
            <person name="Rahman M.S."/>
            <person name="Alam M."/>
            <person name="Yahiya A.S."/>
            <person name="Khan M.S."/>
            <person name="Azam M.S."/>
            <person name="Haque T."/>
            <person name="Lashkar M.Z.H."/>
            <person name="Akhand A.I."/>
            <person name="Morshed G."/>
            <person name="Roy S."/>
            <person name="Uddin K.S."/>
            <person name="Rabeya T."/>
            <person name="Hossain A.S."/>
            <person name="Chowdhury A."/>
            <person name="Snigdha A.R."/>
            <person name="Mortoza M.S."/>
            <person name="Matin S.A."/>
            <person name="Hoque S.M.E."/>
            <person name="Islam M.K."/>
            <person name="Roy D.K."/>
            <person name="Haider R."/>
            <person name="Moosa M.M."/>
            <person name="Elias S.M."/>
            <person name="Hasan A.M."/>
            <person name="Jahan S."/>
            <person name="Shafiuddin M."/>
            <person name="Mahmood N."/>
            <person name="Shommy N.S."/>
        </authorList>
    </citation>
    <scope>NUCLEOTIDE SEQUENCE [LARGE SCALE GENOMIC DNA]</scope>
    <source>
        <strain evidence="4">cv. O-4</strain>
    </source>
</reference>
<organism evidence="3 4">
    <name type="scientific">Corchorus olitorius</name>
    <dbReference type="NCBI Taxonomy" id="93759"/>
    <lineage>
        <taxon>Eukaryota</taxon>
        <taxon>Viridiplantae</taxon>
        <taxon>Streptophyta</taxon>
        <taxon>Embryophyta</taxon>
        <taxon>Tracheophyta</taxon>
        <taxon>Spermatophyta</taxon>
        <taxon>Magnoliopsida</taxon>
        <taxon>eudicotyledons</taxon>
        <taxon>Gunneridae</taxon>
        <taxon>Pentapetalae</taxon>
        <taxon>rosids</taxon>
        <taxon>malvids</taxon>
        <taxon>Malvales</taxon>
        <taxon>Malvaceae</taxon>
        <taxon>Grewioideae</taxon>
        <taxon>Apeibeae</taxon>
        <taxon>Corchorus</taxon>
    </lineage>
</organism>
<evidence type="ECO:0000313" key="4">
    <source>
        <dbReference type="Proteomes" id="UP000187203"/>
    </source>
</evidence>
<dbReference type="EMBL" id="AWUE01024767">
    <property type="protein sequence ID" value="OMO49821.1"/>
    <property type="molecule type" value="Genomic_DNA"/>
</dbReference>
<feature type="compositionally biased region" description="Basic and acidic residues" evidence="1">
    <location>
        <begin position="124"/>
        <end position="134"/>
    </location>
</feature>
<keyword evidence="4" id="KW-1185">Reference proteome</keyword>
<evidence type="ECO:0000313" key="3">
    <source>
        <dbReference type="EMBL" id="OMO49821.1"/>
    </source>
</evidence>
<protein>
    <submittedName>
        <fullName evidence="3">Uncharacterized protein</fullName>
    </submittedName>
</protein>
<gene>
    <name evidence="3" type="ORF">COLO4_38355</name>
</gene>
<evidence type="ECO:0000256" key="1">
    <source>
        <dbReference type="SAM" id="MobiDB-lite"/>
    </source>
</evidence>
<comment type="caution">
    <text evidence="3">The sequence shown here is derived from an EMBL/GenBank/DDBJ whole genome shotgun (WGS) entry which is preliminary data.</text>
</comment>
<evidence type="ECO:0000256" key="2">
    <source>
        <dbReference type="SAM" id="Phobius"/>
    </source>
</evidence>
<dbReference type="Proteomes" id="UP000187203">
    <property type="component" value="Unassembled WGS sequence"/>
</dbReference>